<evidence type="ECO:0000313" key="2">
    <source>
        <dbReference type="EMBL" id="JAD95152.1"/>
    </source>
</evidence>
<organism evidence="2">
    <name type="scientific">Arundo donax</name>
    <name type="common">Giant reed</name>
    <name type="synonym">Donax arundinaceus</name>
    <dbReference type="NCBI Taxonomy" id="35708"/>
    <lineage>
        <taxon>Eukaryota</taxon>
        <taxon>Viridiplantae</taxon>
        <taxon>Streptophyta</taxon>
        <taxon>Embryophyta</taxon>
        <taxon>Tracheophyta</taxon>
        <taxon>Spermatophyta</taxon>
        <taxon>Magnoliopsida</taxon>
        <taxon>Liliopsida</taxon>
        <taxon>Poales</taxon>
        <taxon>Poaceae</taxon>
        <taxon>PACMAD clade</taxon>
        <taxon>Arundinoideae</taxon>
        <taxon>Arundineae</taxon>
        <taxon>Arundo</taxon>
    </lineage>
</organism>
<accession>A0A0A9EGK3</accession>
<dbReference type="EMBL" id="GBRH01202743">
    <property type="protein sequence ID" value="JAD95152.1"/>
    <property type="molecule type" value="Transcribed_RNA"/>
</dbReference>
<reference evidence="2" key="2">
    <citation type="journal article" date="2015" name="Data Brief">
        <title>Shoot transcriptome of the giant reed, Arundo donax.</title>
        <authorList>
            <person name="Barrero R.A."/>
            <person name="Guerrero F.D."/>
            <person name="Moolhuijzen P."/>
            <person name="Goolsby J.A."/>
            <person name="Tidwell J."/>
            <person name="Bellgard S.E."/>
            <person name="Bellgard M.I."/>
        </authorList>
    </citation>
    <scope>NUCLEOTIDE SEQUENCE</scope>
    <source>
        <tissue evidence="2">Shoot tissue taken approximately 20 cm above the soil surface</tissue>
    </source>
</reference>
<reference evidence="2" key="1">
    <citation type="submission" date="2014-09" db="EMBL/GenBank/DDBJ databases">
        <authorList>
            <person name="Magalhaes I.L.F."/>
            <person name="Oliveira U."/>
            <person name="Santos F.R."/>
            <person name="Vidigal T.H.D.A."/>
            <person name="Brescovit A.D."/>
            <person name="Santos A.J."/>
        </authorList>
    </citation>
    <scope>NUCLEOTIDE SEQUENCE</scope>
    <source>
        <tissue evidence="2">Shoot tissue taken approximately 20 cm above the soil surface</tissue>
    </source>
</reference>
<sequence>MAGITGTLIFFYFFSNIYSIPCIALVTMSSLLYIYVLEAS</sequence>
<keyword evidence="1" id="KW-0812">Transmembrane</keyword>
<proteinExistence type="predicted"/>
<keyword evidence="1" id="KW-1133">Transmembrane helix</keyword>
<evidence type="ECO:0000256" key="1">
    <source>
        <dbReference type="SAM" id="Phobius"/>
    </source>
</evidence>
<name>A0A0A9EGK3_ARUDO</name>
<keyword evidence="1" id="KW-0472">Membrane</keyword>
<dbReference type="AlphaFoldDB" id="A0A0A9EGK3"/>
<protein>
    <submittedName>
        <fullName evidence="2">Uncharacterized protein</fullName>
    </submittedName>
</protein>
<feature type="transmembrane region" description="Helical" evidence="1">
    <location>
        <begin position="17"/>
        <end position="37"/>
    </location>
</feature>